<dbReference type="HOGENOM" id="CLU_026621_4_0_5"/>
<gene>
    <name evidence="3" type="ORF">Rleg4DRAFT_5641</name>
    <name evidence="4" type="ORF">Rleg4DRAFT_6381</name>
</gene>
<dbReference type="PANTHER" id="PTHR30337:SF7">
    <property type="entry name" value="PHOSPHOESTERASE"/>
    <property type="match status" value="1"/>
</dbReference>
<dbReference type="GO" id="GO:0004527">
    <property type="term" value="F:exonuclease activity"/>
    <property type="evidence" value="ECO:0007669"/>
    <property type="project" value="UniProtKB-KW"/>
</dbReference>
<dbReference type="CDD" id="cd00840">
    <property type="entry name" value="MPP_Mre11_N"/>
    <property type="match status" value="1"/>
</dbReference>
<dbReference type="AlphaFoldDB" id="J0WEZ0"/>
<evidence type="ECO:0000256" key="1">
    <source>
        <dbReference type="ARBA" id="ARBA00022801"/>
    </source>
</evidence>
<dbReference type="SUPFAM" id="SSF56300">
    <property type="entry name" value="Metallo-dependent phosphatases"/>
    <property type="match status" value="1"/>
</dbReference>
<feature type="domain" description="Calcineurin-like phosphoesterase" evidence="2">
    <location>
        <begin position="4"/>
        <end position="199"/>
    </location>
</feature>
<dbReference type="InterPro" id="IPR029052">
    <property type="entry name" value="Metallo-depent_PP-like"/>
</dbReference>
<evidence type="ECO:0000313" key="4">
    <source>
        <dbReference type="EMBL" id="EJC84556.1"/>
    </source>
</evidence>
<dbReference type="PIRSF" id="PIRSF033091">
    <property type="entry name" value="Pesterase_YhaO"/>
    <property type="match status" value="1"/>
</dbReference>
<dbReference type="InterPro" id="IPR041796">
    <property type="entry name" value="Mre11_N"/>
</dbReference>
<keyword evidence="3" id="KW-0269">Exonuclease</keyword>
<evidence type="ECO:0000313" key="3">
    <source>
        <dbReference type="EMBL" id="EJC83853.1"/>
    </source>
</evidence>
<dbReference type="OrthoDB" id="9773856at2"/>
<keyword evidence="3" id="KW-0540">Nuclease</keyword>
<dbReference type="RefSeq" id="WP_003576418.1">
    <property type="nucleotide sequence ID" value="NZ_JH719393.1"/>
</dbReference>
<dbReference type="InterPro" id="IPR014576">
    <property type="entry name" value="Pesterase_YhaO"/>
</dbReference>
<dbReference type="Gene3D" id="3.60.21.10">
    <property type="match status" value="1"/>
</dbReference>
<dbReference type="EMBL" id="JH719393">
    <property type="protein sequence ID" value="EJC83853.1"/>
    <property type="molecule type" value="Genomic_DNA"/>
</dbReference>
<keyword evidence="1" id="KW-0378">Hydrolase</keyword>
<protein>
    <submittedName>
        <fullName evidence="3">DNA repair exonuclease</fullName>
    </submittedName>
</protein>
<proteinExistence type="predicted"/>
<dbReference type="PANTHER" id="PTHR30337">
    <property type="entry name" value="COMPONENT OF ATP-DEPENDENT DSDNA EXONUCLEASE"/>
    <property type="match status" value="1"/>
</dbReference>
<dbReference type="InterPro" id="IPR004843">
    <property type="entry name" value="Calcineurin-like_PHP"/>
</dbReference>
<dbReference type="Pfam" id="PF00149">
    <property type="entry name" value="Metallophos"/>
    <property type="match status" value="1"/>
</dbReference>
<reference evidence="3" key="1">
    <citation type="submission" date="2012-02" db="EMBL/GenBank/DDBJ databases">
        <title>Improved High-Quality Draft Sequence of Rhizobium leguminosarum bv. trifolii WSM2297.</title>
        <authorList>
            <consortium name="US DOE Joint Genome Institute"/>
            <person name="Lucas S."/>
            <person name="Han J."/>
            <person name="Lapidus A."/>
            <person name="Cheng J.-F."/>
            <person name="Goodwin L."/>
            <person name="Pitluck S."/>
            <person name="Peters L."/>
            <person name="Ovchinnikova G."/>
            <person name="Zhang X."/>
            <person name="Detter J.C."/>
            <person name="Han C."/>
            <person name="Tapia R."/>
            <person name="Land M."/>
            <person name="Hauser L."/>
            <person name="Kyrpides N."/>
            <person name="Ivanova N."/>
            <person name="Pagani I."/>
            <person name="Brau L."/>
            <person name="Yates R."/>
            <person name="O'Hara G."/>
            <person name="Rui T."/>
            <person name="Howieson J."/>
            <person name="Reeve W."/>
            <person name="Woyke T."/>
        </authorList>
    </citation>
    <scope>NUCLEOTIDE SEQUENCE [LARGE SCALE GENOMIC DNA]</scope>
    <source>
        <strain evidence="3">WSM2297</strain>
    </source>
</reference>
<dbReference type="InterPro" id="IPR050535">
    <property type="entry name" value="DNA_Repair-Maintenance_Comp"/>
</dbReference>
<organism evidence="3">
    <name type="scientific">Rhizobium leguminosarum bv. trifolii WSM2297</name>
    <dbReference type="NCBI Taxonomy" id="754762"/>
    <lineage>
        <taxon>Bacteria</taxon>
        <taxon>Pseudomonadati</taxon>
        <taxon>Pseudomonadota</taxon>
        <taxon>Alphaproteobacteria</taxon>
        <taxon>Hyphomicrobiales</taxon>
        <taxon>Rhizobiaceae</taxon>
        <taxon>Rhizobium/Agrobacterium group</taxon>
        <taxon>Rhizobium</taxon>
    </lineage>
</organism>
<dbReference type="EMBL" id="JH719393">
    <property type="protein sequence ID" value="EJC84556.1"/>
    <property type="molecule type" value="Genomic_DNA"/>
</dbReference>
<evidence type="ECO:0000259" key="2">
    <source>
        <dbReference type="Pfam" id="PF00149"/>
    </source>
</evidence>
<accession>J0WEZ0</accession>
<dbReference type="Proteomes" id="UP000005732">
    <property type="component" value="Unassembled WGS sequence"/>
</dbReference>
<sequence>MAYRFIHTADLHLDSPLRSLALRNADLADLVSDASRQALVAIVDLCLEERVDALVIAGDLYDGEQTSMKTARFLASQLERLHRAGIYVFKIRGNHDAMSKIARELVMPDTVKIFGGHAEIVEATKGSLSVAIHGMSFAKPHAPDPLLPKFKPPVAGAVNIGIMHTSLAGSAGHDVYAPCNVLDLHASGFDYWALGHLHQRSHHPGAATIIMPGMPQGRDINESGVKTVSLVTVADDRTVTVEERRTSVAQFERVDVDLTGVDDWRDAAMAVEVALTAQRDRTASPHLVARLKLSGRTQLSWQLRRDVDLMQAEAEQRGDLIGRTWIEKLELAFEAPLTLADASAADPVVGLAALMRDEVIGRSGFRDDIREVVRDLLADLPAESRAFAGHDEAGFERFIDNLLANGAEDIAARMKAADRVES</sequence>
<name>J0WEZ0_RHILT</name>